<dbReference type="STRING" id="1348624.GCA_001591545_00986"/>
<evidence type="ECO:0000313" key="2">
    <source>
        <dbReference type="Proteomes" id="UP000249134"/>
    </source>
</evidence>
<gene>
    <name evidence="1" type="ORF">NCTC4824_01916</name>
</gene>
<protein>
    <submittedName>
        <fullName evidence="1">YccF</fullName>
    </submittedName>
</protein>
<accession>A0A2X4YXI3</accession>
<dbReference type="Gene3D" id="3.10.450.50">
    <property type="match status" value="1"/>
</dbReference>
<dbReference type="Proteomes" id="UP000249134">
    <property type="component" value="Chromosome 1"/>
</dbReference>
<keyword evidence="2" id="KW-1185">Reference proteome</keyword>
<organism evidence="1 2">
    <name type="scientific">Lederbergia lenta</name>
    <name type="common">Bacillus lentus</name>
    <dbReference type="NCBI Taxonomy" id="1467"/>
    <lineage>
        <taxon>Bacteria</taxon>
        <taxon>Bacillati</taxon>
        <taxon>Bacillota</taxon>
        <taxon>Bacilli</taxon>
        <taxon>Bacillales</taxon>
        <taxon>Bacillaceae</taxon>
        <taxon>Lederbergia</taxon>
    </lineage>
</organism>
<sequence>MVRRNDPCPCGSGKKYKKCCQSKKETSIEEVKKEELERILQTFYDEYPERRDVSNYLQLVREWSEPLKQHLMEEMIETIVMDEFFFHHKPEIWKNYLEKQQKKIIRPSVEKVLKTWTNPRVFIGEVIAVDEAYMSVKNILEDETICLRRESHKPIPVGVHVYCFILPDGTSKENHYLAVSSLIFFPTDHHAVFTEFAKQFEAENEQSASAFLKENGILFWQLLVEDGYGGGEFTDFEAGVLIEAMDFLERNNRDPKKLLEIVEDYLVEQQPNARKEVAIAAGAIRFGQENSFFEPLSLTIKEIAEWFGVSTSSLNKYCNELSTYYNNKK</sequence>
<name>A0A2X4YXI3_LEDLE</name>
<dbReference type="InterPro" id="IPR004027">
    <property type="entry name" value="SEC_C_motif"/>
</dbReference>
<dbReference type="RefSeq" id="WP_066137736.1">
    <property type="nucleotide sequence ID" value="NZ_CBCSGM010000001.1"/>
</dbReference>
<dbReference type="AlphaFoldDB" id="A0A2X4YXI3"/>
<reference evidence="1 2" key="1">
    <citation type="submission" date="2018-06" db="EMBL/GenBank/DDBJ databases">
        <authorList>
            <consortium name="Pathogen Informatics"/>
            <person name="Doyle S."/>
        </authorList>
    </citation>
    <scope>NUCLEOTIDE SEQUENCE [LARGE SCALE GENOMIC DNA]</scope>
    <source>
        <strain evidence="1 2">NCTC4824</strain>
    </source>
</reference>
<evidence type="ECO:0000313" key="1">
    <source>
        <dbReference type="EMBL" id="SQI56515.1"/>
    </source>
</evidence>
<dbReference type="EMBL" id="LS483476">
    <property type="protein sequence ID" value="SQI56515.1"/>
    <property type="molecule type" value="Genomic_DNA"/>
</dbReference>
<dbReference type="KEGG" id="blen:NCTC4824_01916"/>
<dbReference type="SUPFAM" id="SSF103642">
    <property type="entry name" value="Sec-C motif"/>
    <property type="match status" value="1"/>
</dbReference>
<proteinExistence type="predicted"/>
<dbReference type="Pfam" id="PF02810">
    <property type="entry name" value="SEC-C"/>
    <property type="match status" value="1"/>
</dbReference>